<dbReference type="AlphaFoldDB" id="A0ABC9HID9"/>
<reference evidence="1 2" key="1">
    <citation type="submission" date="2024-08" db="EMBL/GenBank/DDBJ databases">
        <authorList>
            <person name="Paterson S."/>
        </authorList>
    </citation>
    <scope>NUCLEOTIDE SEQUENCE [LARGE SCALE GENOMIC DNA]</scope>
</reference>
<keyword evidence="2" id="KW-1185">Reference proteome</keyword>
<sequence>MKTFMIEKTNVVDWQLCYGCFEFQTLSVLNAELFKTDSQLVILTSNILNSAISSRPRFGGTSNNNSMIMEWNTYN</sequence>
<comment type="caution">
    <text evidence="1">The sequence shown here is derived from an EMBL/GenBank/DDBJ whole genome shotgun (WGS) entry which is preliminary data.</text>
</comment>
<evidence type="ECO:0000313" key="1">
    <source>
        <dbReference type="EMBL" id="CAM0512160.1"/>
    </source>
</evidence>
<gene>
    <name evidence="1" type="ORF">FHB240107_LOCUS4550</name>
</gene>
<name>A0ABC9HID9_FASHE</name>
<accession>A0ABC9HID9</accession>
<evidence type="ECO:0000313" key="2">
    <source>
        <dbReference type="Proteomes" id="UP001189180"/>
    </source>
</evidence>
<organism evidence="1 2">
    <name type="scientific">Fasciola hepatica</name>
    <name type="common">Liver fluke</name>
    <dbReference type="NCBI Taxonomy" id="6192"/>
    <lineage>
        <taxon>Eukaryota</taxon>
        <taxon>Metazoa</taxon>
        <taxon>Spiralia</taxon>
        <taxon>Lophotrochozoa</taxon>
        <taxon>Platyhelminthes</taxon>
        <taxon>Trematoda</taxon>
        <taxon>Digenea</taxon>
        <taxon>Plagiorchiida</taxon>
        <taxon>Echinostomata</taxon>
        <taxon>Echinostomatoidea</taxon>
        <taxon>Fasciolidae</taxon>
        <taxon>Fasciola</taxon>
    </lineage>
</organism>
<dbReference type="Proteomes" id="UP001189180">
    <property type="component" value="Unassembled WGS sequence"/>
</dbReference>
<protein>
    <submittedName>
        <fullName evidence="1">Uncharacterized protein</fullName>
    </submittedName>
</protein>
<dbReference type="EMBL" id="CANUEZ050000195">
    <property type="protein sequence ID" value="CAM0512160.1"/>
    <property type="molecule type" value="Genomic_DNA"/>
</dbReference>
<proteinExistence type="predicted"/>